<dbReference type="AlphaFoldDB" id="A0AAD5ZKF2"/>
<dbReference type="Pfam" id="PF04578">
    <property type="entry name" value="DUF594"/>
    <property type="match status" value="1"/>
</dbReference>
<comment type="caution">
    <text evidence="1">The sequence shown here is derived from an EMBL/GenBank/DDBJ whole genome shotgun (WGS) entry which is preliminary data.</text>
</comment>
<dbReference type="InterPro" id="IPR007658">
    <property type="entry name" value="DUF594"/>
</dbReference>
<keyword evidence="2" id="KW-1185">Reference proteome</keyword>
<evidence type="ECO:0000313" key="2">
    <source>
        <dbReference type="Proteomes" id="UP001210211"/>
    </source>
</evidence>
<gene>
    <name evidence="1" type="ORF">LUZ61_003019</name>
</gene>
<reference evidence="1 2" key="1">
    <citation type="journal article" date="2022" name="Cell">
        <title>Repeat-based holocentromeres influence genome architecture and karyotype evolution.</title>
        <authorList>
            <person name="Hofstatter P.G."/>
            <person name="Thangavel G."/>
            <person name="Lux T."/>
            <person name="Neumann P."/>
            <person name="Vondrak T."/>
            <person name="Novak P."/>
            <person name="Zhang M."/>
            <person name="Costa L."/>
            <person name="Castellani M."/>
            <person name="Scott A."/>
            <person name="Toegelov H."/>
            <person name="Fuchs J."/>
            <person name="Mata-Sucre Y."/>
            <person name="Dias Y."/>
            <person name="Vanzela A.L.L."/>
            <person name="Huettel B."/>
            <person name="Almeida C.C.S."/>
            <person name="Simkova H."/>
            <person name="Souza G."/>
            <person name="Pedrosa-Harand A."/>
            <person name="Macas J."/>
            <person name="Mayer K.F.X."/>
            <person name="Houben A."/>
            <person name="Marques A."/>
        </authorList>
    </citation>
    <scope>NUCLEOTIDE SEQUENCE [LARGE SCALE GENOMIC DNA]</scope>
    <source>
        <strain evidence="1">RhyTen1mFocal</strain>
    </source>
</reference>
<evidence type="ECO:0000313" key="1">
    <source>
        <dbReference type="EMBL" id="KAJ3699314.1"/>
    </source>
</evidence>
<sequence>MILSETKEFFNGALTSEDKYNLMMKVGGHGNRVIDMGARLGRYLMEIPDDADRWRILAEFWSEFIIFLAPSGKEREHLRKLESGGEFITHLWTLLYHAGIVDHNTTASSGYYP</sequence>
<proteinExistence type="predicted"/>
<accession>A0AAD5ZKF2</accession>
<dbReference type="EMBL" id="JAMRDG010000001">
    <property type="protein sequence ID" value="KAJ3699314.1"/>
    <property type="molecule type" value="Genomic_DNA"/>
</dbReference>
<protein>
    <submittedName>
        <fullName evidence="1">Uncharacterized protein</fullName>
    </submittedName>
</protein>
<organism evidence="1 2">
    <name type="scientific">Rhynchospora tenuis</name>
    <dbReference type="NCBI Taxonomy" id="198213"/>
    <lineage>
        <taxon>Eukaryota</taxon>
        <taxon>Viridiplantae</taxon>
        <taxon>Streptophyta</taxon>
        <taxon>Embryophyta</taxon>
        <taxon>Tracheophyta</taxon>
        <taxon>Spermatophyta</taxon>
        <taxon>Magnoliopsida</taxon>
        <taxon>Liliopsida</taxon>
        <taxon>Poales</taxon>
        <taxon>Cyperaceae</taxon>
        <taxon>Cyperoideae</taxon>
        <taxon>Rhynchosporeae</taxon>
        <taxon>Rhynchospora</taxon>
    </lineage>
</organism>
<dbReference type="Proteomes" id="UP001210211">
    <property type="component" value="Unassembled WGS sequence"/>
</dbReference>
<name>A0AAD5ZKF2_9POAL</name>